<dbReference type="EMBL" id="NWUJ01000001">
    <property type="protein sequence ID" value="PFH38257.1"/>
    <property type="molecule type" value="Genomic_DNA"/>
</dbReference>
<dbReference type="AlphaFoldDB" id="A0A2A9MQ39"/>
<feature type="compositionally biased region" description="Low complexity" evidence="1">
    <location>
        <begin position="929"/>
        <end position="945"/>
    </location>
</feature>
<comment type="caution">
    <text evidence="2">The sequence shown here is derived from an EMBL/GenBank/DDBJ whole genome shotgun (WGS) entry which is preliminary data.</text>
</comment>
<feature type="compositionally biased region" description="Low complexity" evidence="1">
    <location>
        <begin position="156"/>
        <end position="172"/>
    </location>
</feature>
<feature type="region of interest" description="Disordered" evidence="1">
    <location>
        <begin position="799"/>
        <end position="823"/>
    </location>
</feature>
<dbReference type="VEuPathDB" id="ToxoDB:BESB_005980"/>
<accession>A0A2A9MQ39</accession>
<evidence type="ECO:0000313" key="2">
    <source>
        <dbReference type="EMBL" id="PFH38257.1"/>
    </source>
</evidence>
<feature type="region of interest" description="Disordered" evidence="1">
    <location>
        <begin position="1"/>
        <end position="46"/>
    </location>
</feature>
<dbReference type="Proteomes" id="UP000224006">
    <property type="component" value="Chromosome I"/>
</dbReference>
<dbReference type="OrthoDB" id="331939at2759"/>
<sequence>MLAVPAASSPEKRSVSRKMETSTVSPSGTLAQRKRGRVDAADSSDVLCASPSKKKLAVRAEASAVEGQDSPASVPPAARPASPGLARRLPVSSLTPGSLLGASTASLADDTQRALFAASPPLSDAIPRGRDRRRSAADVAYSCHWEPRGGTPTHRGLSLLGGAAGGPSSASSDVDLDGCRTPPRRGIEDREASRSLSRLDAVLPSTPSRLPSLLSYDALPLGRPESPRQSPVGPLGPSVSLVPPRSGEGTPIGGSRRPRDSFEFALADEAATPSPFSRSKRRNRSDSMSPMRPQTDPSTVGPAGLDGDRGRGSDGAGTGERRERPDLEPASPFRRSPITGKRQCVLSPMRLTPVRQSPACFREDRRTGRALGADTVARDRPCPTWLVSRLVEAPAARPPQGDDGALAYGGPHFLASLFSLSGAEDGLGAAPSAGGARERVNGLLHAITSLKLEVLERLPLGQELERLWRHFRTLRIVCDREHDAARPLGLSSRIFPALQRLTQDPGISSSLPGAASILTSGSPLSALKRGGSSFVSSANGLQSRSGQLNEEDIARMLWLAPHLFGWRFRQNKSSVAGQGRLSATPLTASPLSRRLRPAGSNGDDREGEEQKTETPLSPLRRNPLVLVSRERLADNLELELLEFVLAPEEAQAAAVRVAAKGDSADTTERRPSGTENEALPPQVVLVSREANPTVRLAQFRGVLVLWVFVCELEYLKTSQGASHDVSLLSALLEKAWSALTQGRWVSGFNPDTAPLPPFHALPARPAKTLLRSPSKGSRGRLSGEGHAAKLALLLARGPRRPAPRRRGGGARRRQRVSPVWRGGLHPPLDGGQCESWCRSRCARLGWQSLAGGAEAVASEGETLVYRLSAADMRLSASSVASHMLADGAAQAVSGLAAARGSLSPVAKIPRQGSALAALHSPCREADAVASPTSSLRSASSPGTSPISERLRQRTEARRQARLQQEEMRKQRAGLHQDARQWANVKWVMSCLLDACVYRDPRKTIDTRVLVEQYISKSKLPLRLDVVEECLATLANLAPDMLSLNGSVVAFASGFDAVALRKLVDTRLVEAQRVAAAFEKVM</sequence>
<gene>
    <name evidence="2" type="ORF">BESB_005980</name>
</gene>
<keyword evidence="3" id="KW-1185">Reference proteome</keyword>
<reference evidence="2 3" key="1">
    <citation type="submission" date="2017-09" db="EMBL/GenBank/DDBJ databases">
        <title>Genome sequencing of Besnoitia besnoiti strain Bb-Ger1.</title>
        <authorList>
            <person name="Schares G."/>
            <person name="Venepally P."/>
            <person name="Lorenzi H.A."/>
        </authorList>
    </citation>
    <scope>NUCLEOTIDE SEQUENCE [LARGE SCALE GENOMIC DNA]</scope>
    <source>
        <strain evidence="2 3">Bb-Ger1</strain>
    </source>
</reference>
<feature type="compositionally biased region" description="Basic and acidic residues" evidence="1">
    <location>
        <begin position="10"/>
        <end position="20"/>
    </location>
</feature>
<feature type="region of interest" description="Disordered" evidence="1">
    <location>
        <begin position="577"/>
        <end position="617"/>
    </location>
</feature>
<feature type="compositionally biased region" description="Polar residues" evidence="1">
    <location>
        <begin position="21"/>
        <end position="30"/>
    </location>
</feature>
<organism evidence="2 3">
    <name type="scientific">Besnoitia besnoiti</name>
    <name type="common">Apicomplexan protozoan</name>
    <dbReference type="NCBI Taxonomy" id="94643"/>
    <lineage>
        <taxon>Eukaryota</taxon>
        <taxon>Sar</taxon>
        <taxon>Alveolata</taxon>
        <taxon>Apicomplexa</taxon>
        <taxon>Conoidasida</taxon>
        <taxon>Coccidia</taxon>
        <taxon>Eucoccidiorida</taxon>
        <taxon>Eimeriorina</taxon>
        <taxon>Sarcocystidae</taxon>
        <taxon>Besnoitia</taxon>
    </lineage>
</organism>
<protein>
    <submittedName>
        <fullName evidence="2">Uncharacterized protein</fullName>
    </submittedName>
</protein>
<feature type="compositionally biased region" description="Basic and acidic residues" evidence="1">
    <location>
        <begin position="948"/>
        <end position="971"/>
    </location>
</feature>
<feature type="compositionally biased region" description="Low complexity" evidence="1">
    <location>
        <begin position="203"/>
        <end position="215"/>
    </location>
</feature>
<feature type="compositionally biased region" description="Basic residues" evidence="1">
    <location>
        <begin position="799"/>
        <end position="815"/>
    </location>
</feature>
<feature type="region of interest" description="Disordered" evidence="1">
    <location>
        <begin position="59"/>
        <end position="97"/>
    </location>
</feature>
<feature type="region of interest" description="Disordered" evidence="1">
    <location>
        <begin position="929"/>
        <end position="971"/>
    </location>
</feature>
<name>A0A2A9MQ39_BESBE</name>
<dbReference type="GeneID" id="40305661"/>
<dbReference type="KEGG" id="bbes:BESB_005980"/>
<evidence type="ECO:0000313" key="3">
    <source>
        <dbReference type="Proteomes" id="UP000224006"/>
    </source>
</evidence>
<dbReference type="RefSeq" id="XP_029222266.1">
    <property type="nucleotide sequence ID" value="XM_029359353.1"/>
</dbReference>
<feature type="region of interest" description="Disordered" evidence="1">
    <location>
        <begin position="118"/>
        <end position="343"/>
    </location>
</feature>
<evidence type="ECO:0000256" key="1">
    <source>
        <dbReference type="SAM" id="MobiDB-lite"/>
    </source>
</evidence>
<feature type="compositionally biased region" description="Basic and acidic residues" evidence="1">
    <location>
        <begin position="602"/>
        <end position="612"/>
    </location>
</feature>
<proteinExistence type="predicted"/>